<evidence type="ECO:0000313" key="2">
    <source>
        <dbReference type="Proteomes" id="UP001220022"/>
    </source>
</evidence>
<protein>
    <submittedName>
        <fullName evidence="1">Uncharacterized protein</fullName>
    </submittedName>
</protein>
<accession>A0ABT5Z6T8</accession>
<sequence>MTAAGWPEAGAGPGALAVAEDGRIVCNEAASDGGFRGRQERGVGFE</sequence>
<dbReference type="Proteomes" id="UP001220022">
    <property type="component" value="Unassembled WGS sequence"/>
</dbReference>
<proteinExistence type="predicted"/>
<gene>
    <name evidence="1" type="ORF">P2L57_28190</name>
</gene>
<dbReference type="EMBL" id="JARHTQ010000023">
    <property type="protein sequence ID" value="MDF2259453.1"/>
    <property type="molecule type" value="Genomic_DNA"/>
</dbReference>
<keyword evidence="2" id="KW-1185">Reference proteome</keyword>
<organism evidence="1 2">
    <name type="scientific">Streptantibioticus ferralitis</name>
    <dbReference type="NCBI Taxonomy" id="236510"/>
    <lineage>
        <taxon>Bacteria</taxon>
        <taxon>Bacillati</taxon>
        <taxon>Actinomycetota</taxon>
        <taxon>Actinomycetes</taxon>
        <taxon>Kitasatosporales</taxon>
        <taxon>Streptomycetaceae</taxon>
        <taxon>Streptantibioticus</taxon>
    </lineage>
</organism>
<reference evidence="1 2" key="1">
    <citation type="submission" date="2023-03" db="EMBL/GenBank/DDBJ databases">
        <title>Draft genome sequence of type strain Streptomyces ferralitis JCM 14344.</title>
        <authorList>
            <person name="Klaysubun C."/>
            <person name="Duangmal K."/>
        </authorList>
    </citation>
    <scope>NUCLEOTIDE SEQUENCE [LARGE SCALE GENOMIC DNA]</scope>
    <source>
        <strain evidence="1 2">JCM 14344</strain>
    </source>
</reference>
<comment type="caution">
    <text evidence="1">The sequence shown here is derived from an EMBL/GenBank/DDBJ whole genome shotgun (WGS) entry which is preliminary data.</text>
</comment>
<dbReference type="RefSeq" id="WP_275819055.1">
    <property type="nucleotide sequence ID" value="NZ_BAAANM010000002.1"/>
</dbReference>
<name>A0ABT5Z6T8_9ACTN</name>
<evidence type="ECO:0000313" key="1">
    <source>
        <dbReference type="EMBL" id="MDF2259453.1"/>
    </source>
</evidence>